<evidence type="ECO:0000256" key="12">
    <source>
        <dbReference type="ARBA" id="ARBA00031183"/>
    </source>
</evidence>
<dbReference type="GO" id="GO:0003957">
    <property type="term" value="F:NAD(P)+ transhydrogenase (Si-specific) activity"/>
    <property type="evidence" value="ECO:0007669"/>
    <property type="project" value="UniProtKB-EC"/>
</dbReference>
<gene>
    <name evidence="16" type="primary">sthA</name>
    <name evidence="16" type="ORF">PP769_02830</name>
</gene>
<dbReference type="GO" id="GO:0004148">
    <property type="term" value="F:dihydrolipoyl dehydrogenase (NADH) activity"/>
    <property type="evidence" value="ECO:0007669"/>
    <property type="project" value="TreeGrafter"/>
</dbReference>
<dbReference type="Pfam" id="PF07992">
    <property type="entry name" value="Pyr_redox_2"/>
    <property type="match status" value="1"/>
</dbReference>
<evidence type="ECO:0000256" key="11">
    <source>
        <dbReference type="ARBA" id="ARBA00023027"/>
    </source>
</evidence>
<dbReference type="PRINTS" id="PR00411">
    <property type="entry name" value="PNDRDTASEI"/>
</dbReference>
<reference evidence="16 17" key="1">
    <citation type="submission" date="2023-01" db="EMBL/GenBank/DDBJ databases">
        <title>Cultivation and genomic characterization of new, ubiquitous marine nitrite-oxidizing bacteria from the Nitrospirales.</title>
        <authorList>
            <person name="Mueller A.J."/>
            <person name="Daebeler A."/>
            <person name="Herbold C.W."/>
            <person name="Kirkegaard R.H."/>
            <person name="Daims H."/>
        </authorList>
    </citation>
    <scope>NUCLEOTIDE SEQUENCE [LARGE SCALE GENOMIC DNA]</scope>
    <source>
        <strain evidence="16 17">VA</strain>
    </source>
</reference>
<evidence type="ECO:0000256" key="9">
    <source>
        <dbReference type="ARBA" id="ARBA00022857"/>
    </source>
</evidence>
<comment type="subcellular location">
    <subcellularLocation>
        <location evidence="2">Cytoplasm</location>
    </subcellularLocation>
</comment>
<proteinExistence type="inferred from homology"/>
<dbReference type="GO" id="GO:0006103">
    <property type="term" value="P:2-oxoglutarate metabolic process"/>
    <property type="evidence" value="ECO:0007669"/>
    <property type="project" value="TreeGrafter"/>
</dbReference>
<comment type="cofactor">
    <cofactor evidence="13">
        <name>FAD</name>
        <dbReference type="ChEBI" id="CHEBI:57692"/>
    </cofactor>
    <text evidence="13">Binds 1 FAD per subunit.</text>
</comment>
<evidence type="ECO:0000256" key="2">
    <source>
        <dbReference type="ARBA" id="ARBA00004496"/>
    </source>
</evidence>
<keyword evidence="17" id="KW-1185">Reference proteome</keyword>
<dbReference type="InterPro" id="IPR036188">
    <property type="entry name" value="FAD/NAD-bd_sf"/>
</dbReference>
<feature type="domain" description="FAD/NAD(P)-binding" evidence="15">
    <location>
        <begin position="7"/>
        <end position="327"/>
    </location>
</feature>
<evidence type="ECO:0000259" key="15">
    <source>
        <dbReference type="Pfam" id="PF07992"/>
    </source>
</evidence>
<dbReference type="RefSeq" id="WP_312644912.1">
    <property type="nucleotide sequence ID" value="NZ_CP116967.1"/>
</dbReference>
<evidence type="ECO:0000313" key="16">
    <source>
        <dbReference type="EMBL" id="WNM58720.1"/>
    </source>
</evidence>
<evidence type="ECO:0000256" key="5">
    <source>
        <dbReference type="ARBA" id="ARBA00016603"/>
    </source>
</evidence>
<comment type="similarity">
    <text evidence="3">Belongs to the class-I pyridine nucleotide-disulfide oxidoreductase family.</text>
</comment>
<keyword evidence="9" id="KW-0521">NADP</keyword>
<feature type="binding site" evidence="13">
    <location>
        <position position="312"/>
    </location>
    <ligand>
        <name>FAD</name>
        <dbReference type="ChEBI" id="CHEBI:57692"/>
    </ligand>
</feature>
<comment type="function">
    <text evidence="1">Conversion of NADPH, generated by peripheral catabolic pathways, to NADH, which can enter the respiratory chain for energy generation.</text>
</comment>
<keyword evidence="11 13" id="KW-0520">NAD</keyword>
<keyword evidence="7" id="KW-0285">Flavoprotein</keyword>
<evidence type="ECO:0000259" key="14">
    <source>
        <dbReference type="Pfam" id="PF02852"/>
    </source>
</evidence>
<evidence type="ECO:0000256" key="13">
    <source>
        <dbReference type="PIRSR" id="PIRSR000350-3"/>
    </source>
</evidence>
<evidence type="ECO:0000256" key="4">
    <source>
        <dbReference type="ARBA" id="ARBA00012772"/>
    </source>
</evidence>
<dbReference type="Gene3D" id="3.50.50.60">
    <property type="entry name" value="FAD/NAD(P)-binding domain"/>
    <property type="match status" value="2"/>
</dbReference>
<evidence type="ECO:0000313" key="17">
    <source>
        <dbReference type="Proteomes" id="UP001302719"/>
    </source>
</evidence>
<dbReference type="Pfam" id="PF02852">
    <property type="entry name" value="Pyr_redox_dim"/>
    <property type="match status" value="1"/>
</dbReference>
<dbReference type="SUPFAM" id="SSF51905">
    <property type="entry name" value="FAD/NAD(P)-binding domain"/>
    <property type="match status" value="1"/>
</dbReference>
<dbReference type="PANTHER" id="PTHR22912:SF93">
    <property type="entry name" value="SOLUBLE PYRIDINE NUCLEOTIDE TRANSHYDROGENASE"/>
    <property type="match status" value="1"/>
</dbReference>
<evidence type="ECO:0000256" key="7">
    <source>
        <dbReference type="ARBA" id="ARBA00022630"/>
    </source>
</evidence>
<protein>
    <recommendedName>
        <fullName evidence="5">Soluble pyridine nucleotide transhydrogenase</fullName>
        <ecNumber evidence="4">1.6.1.1</ecNumber>
    </recommendedName>
    <alternativeName>
        <fullName evidence="12">NAD(P)(+) transhydrogenase [B-specific]</fullName>
    </alternativeName>
</protein>
<keyword evidence="13" id="KW-0547">Nucleotide-binding</keyword>
<dbReference type="InterPro" id="IPR016156">
    <property type="entry name" value="FAD/NAD-linked_Rdtase_dimer_sf"/>
</dbReference>
<dbReference type="NCBIfam" id="NF003585">
    <property type="entry name" value="PRK05249.1"/>
    <property type="match status" value="1"/>
</dbReference>
<dbReference type="Gene3D" id="3.30.390.30">
    <property type="match status" value="1"/>
</dbReference>
<accession>A0AA96GEH3</accession>
<evidence type="ECO:0000256" key="6">
    <source>
        <dbReference type="ARBA" id="ARBA00022490"/>
    </source>
</evidence>
<dbReference type="SUPFAM" id="SSF55424">
    <property type="entry name" value="FAD/NAD-linked reductases, dimerisation (C-terminal) domain"/>
    <property type="match status" value="1"/>
</dbReference>
<keyword evidence="6" id="KW-0963">Cytoplasm</keyword>
<keyword evidence="10 16" id="KW-0560">Oxidoreductase</keyword>
<dbReference type="InterPro" id="IPR023753">
    <property type="entry name" value="FAD/NAD-binding_dom"/>
</dbReference>
<dbReference type="GO" id="GO:0005829">
    <property type="term" value="C:cytosol"/>
    <property type="evidence" value="ECO:0007669"/>
    <property type="project" value="TreeGrafter"/>
</dbReference>
<dbReference type="InterPro" id="IPR050151">
    <property type="entry name" value="Class-I_Pyr_Nuc-Dis_Oxidored"/>
</dbReference>
<dbReference type="InterPro" id="IPR004099">
    <property type="entry name" value="Pyr_nucl-diS_OxRdtase_dimer"/>
</dbReference>
<dbReference type="EMBL" id="CP116967">
    <property type="protein sequence ID" value="WNM58720.1"/>
    <property type="molecule type" value="Genomic_DNA"/>
</dbReference>
<dbReference type="FunFam" id="3.30.390.30:FF:000001">
    <property type="entry name" value="Dihydrolipoyl dehydrogenase"/>
    <property type="match status" value="1"/>
</dbReference>
<dbReference type="PIRSF" id="PIRSF000350">
    <property type="entry name" value="Mercury_reductase_MerA"/>
    <property type="match status" value="1"/>
</dbReference>
<feature type="domain" description="Pyridine nucleotide-disulphide oxidoreductase dimerisation" evidence="14">
    <location>
        <begin position="346"/>
        <end position="453"/>
    </location>
</feature>
<dbReference type="PRINTS" id="PR00368">
    <property type="entry name" value="FADPNR"/>
</dbReference>
<evidence type="ECO:0000256" key="1">
    <source>
        <dbReference type="ARBA" id="ARBA00002842"/>
    </source>
</evidence>
<feature type="binding site" evidence="13">
    <location>
        <position position="54"/>
    </location>
    <ligand>
        <name>FAD</name>
        <dbReference type="ChEBI" id="CHEBI:57692"/>
    </ligand>
</feature>
<evidence type="ECO:0000256" key="3">
    <source>
        <dbReference type="ARBA" id="ARBA00007532"/>
    </source>
</evidence>
<dbReference type="Proteomes" id="UP001302719">
    <property type="component" value="Chromosome"/>
</dbReference>
<feature type="binding site" evidence="13">
    <location>
        <position position="271"/>
    </location>
    <ligand>
        <name>NAD(+)</name>
        <dbReference type="ChEBI" id="CHEBI:57540"/>
    </ligand>
</feature>
<feature type="binding site" evidence="13">
    <location>
        <begin position="146"/>
        <end position="148"/>
    </location>
    <ligand>
        <name>FAD</name>
        <dbReference type="ChEBI" id="CHEBI:57692"/>
    </ligand>
</feature>
<name>A0AA96GEH3_9BACT</name>
<dbReference type="KEGG" id="nall:PP769_02830"/>
<sequence length="464" mass="50262">MTLPTSFDLMVIGSGPAGQKAAIQGAKAGKQVALIEQTREVGGACVYQGTIPSKTLRESALQMVRFLQATEVFEFRMRDDIKITNLMTRLDRVVRAHGKFMKDQLTRNGIHCFHGRAGFTSDHEIRIQKIDGTAALITAPIIIIATGSRPRVPDNIPIDHEHILDSDSVLSLVYLPKSLTVLGGGVIASEYASIFALLGVQVTMVDTADRPLKFLDQELTDEFCEAFEKTGGHYRGGQKIDTVQWDGCSKVTTILENGESLESEKVLVALGRVANLEHLNLQATGIDPTTRGLISVNNHCQTTVPHIYAVGDVIGPPSLASCSMEQGRRAVCHALGLNPGGAPEHIPMGIYTIPEMSSVGLSEQEATAKYGGATVGRARFHEIARGQISGMTNGLLKMVADPKGEHLLGIHIVGEGATELIHIGQLGLLHHMPIDRFIDNIFNFPTLAETYRVAALDIAKQRQR</sequence>
<evidence type="ECO:0000256" key="8">
    <source>
        <dbReference type="ARBA" id="ARBA00022827"/>
    </source>
</evidence>
<dbReference type="EC" id="1.6.1.1" evidence="4"/>
<keyword evidence="8 13" id="KW-0274">FAD</keyword>
<dbReference type="GO" id="GO:0050660">
    <property type="term" value="F:flavin adenine dinucleotide binding"/>
    <property type="evidence" value="ECO:0007669"/>
    <property type="project" value="TreeGrafter"/>
</dbReference>
<organism evidence="16 17">
    <name type="scientific">Candidatus Nitrospira allomarina</name>
    <dbReference type="NCBI Taxonomy" id="3020900"/>
    <lineage>
        <taxon>Bacteria</taxon>
        <taxon>Pseudomonadati</taxon>
        <taxon>Nitrospirota</taxon>
        <taxon>Nitrospiria</taxon>
        <taxon>Nitrospirales</taxon>
        <taxon>Nitrospiraceae</taxon>
        <taxon>Nitrospira</taxon>
    </lineage>
</organism>
<dbReference type="PANTHER" id="PTHR22912">
    <property type="entry name" value="DISULFIDE OXIDOREDUCTASE"/>
    <property type="match status" value="1"/>
</dbReference>
<dbReference type="AlphaFoldDB" id="A0AA96GEH3"/>
<dbReference type="InterPro" id="IPR001100">
    <property type="entry name" value="Pyr_nuc-diS_OxRdtase"/>
</dbReference>
<feature type="binding site" evidence="13">
    <location>
        <begin position="183"/>
        <end position="190"/>
    </location>
    <ligand>
        <name>NAD(+)</name>
        <dbReference type="ChEBI" id="CHEBI:57540"/>
    </ligand>
</feature>
<evidence type="ECO:0000256" key="10">
    <source>
        <dbReference type="ARBA" id="ARBA00023002"/>
    </source>
</evidence>